<dbReference type="InterPro" id="IPR051059">
    <property type="entry name" value="VerF-like"/>
</dbReference>
<comment type="subcellular location">
    <subcellularLocation>
        <location evidence="1">Nucleus</location>
    </subcellularLocation>
</comment>
<keyword evidence="3" id="KW-0677">Repeat</keyword>
<dbReference type="Pfam" id="PF04082">
    <property type="entry name" value="Fungal_trans"/>
    <property type="match status" value="1"/>
</dbReference>
<evidence type="ECO:0000256" key="1">
    <source>
        <dbReference type="ARBA" id="ARBA00004123"/>
    </source>
</evidence>
<dbReference type="InterPro" id="IPR007219">
    <property type="entry name" value="XnlR_reg_dom"/>
</dbReference>
<dbReference type="PANTHER" id="PTHR40626:SF12">
    <property type="entry name" value="RFEC"/>
    <property type="match status" value="1"/>
</dbReference>
<dbReference type="SUPFAM" id="SSF57667">
    <property type="entry name" value="beta-beta-alpha zinc fingers"/>
    <property type="match status" value="1"/>
</dbReference>
<name>A0AAD5RZ21_9PEZI</name>
<evidence type="ECO:0000313" key="10">
    <source>
        <dbReference type="EMBL" id="KAJ2907390.1"/>
    </source>
</evidence>
<dbReference type="PANTHER" id="PTHR40626">
    <property type="entry name" value="MIP31509P"/>
    <property type="match status" value="1"/>
</dbReference>
<organism evidence="10 11">
    <name type="scientific">Zalerion maritima</name>
    <dbReference type="NCBI Taxonomy" id="339359"/>
    <lineage>
        <taxon>Eukaryota</taxon>
        <taxon>Fungi</taxon>
        <taxon>Dikarya</taxon>
        <taxon>Ascomycota</taxon>
        <taxon>Pezizomycotina</taxon>
        <taxon>Sordariomycetes</taxon>
        <taxon>Lulworthiomycetidae</taxon>
        <taxon>Lulworthiales</taxon>
        <taxon>Lulworthiaceae</taxon>
        <taxon>Zalerion</taxon>
    </lineage>
</organism>
<dbReference type="Gene3D" id="3.30.160.60">
    <property type="entry name" value="Classic Zinc Finger"/>
    <property type="match status" value="2"/>
</dbReference>
<dbReference type="InterPro" id="IPR013087">
    <property type="entry name" value="Znf_C2H2_type"/>
</dbReference>
<dbReference type="GO" id="GO:0000978">
    <property type="term" value="F:RNA polymerase II cis-regulatory region sequence-specific DNA binding"/>
    <property type="evidence" value="ECO:0007669"/>
    <property type="project" value="InterPro"/>
</dbReference>
<evidence type="ECO:0000313" key="11">
    <source>
        <dbReference type="Proteomes" id="UP001201980"/>
    </source>
</evidence>
<dbReference type="Proteomes" id="UP001201980">
    <property type="component" value="Unassembled WGS sequence"/>
</dbReference>
<dbReference type="GO" id="GO:0000981">
    <property type="term" value="F:DNA-binding transcription factor activity, RNA polymerase II-specific"/>
    <property type="evidence" value="ECO:0007669"/>
    <property type="project" value="InterPro"/>
</dbReference>
<feature type="domain" description="C2H2-type" evidence="9">
    <location>
        <begin position="220"/>
        <end position="247"/>
    </location>
</feature>
<dbReference type="GO" id="GO:0008270">
    <property type="term" value="F:zinc ion binding"/>
    <property type="evidence" value="ECO:0007669"/>
    <property type="project" value="UniProtKB-KW"/>
</dbReference>
<dbReference type="CDD" id="cd12148">
    <property type="entry name" value="fungal_TF_MHR"/>
    <property type="match status" value="1"/>
</dbReference>
<accession>A0AAD5RZ21</accession>
<evidence type="ECO:0000256" key="5">
    <source>
        <dbReference type="ARBA" id="ARBA00022833"/>
    </source>
</evidence>
<sequence length="934" mass="101556">MDNHLNNPNNYTANVMNQNNSTSSTYSPQQGITSSVAPQTLPPLQPQNTAMQSLYTNTHTPRTPGTPGTPGTPAQGSGYATPSSLPPTTRAPYQMMSGSQYPTHQQAYSSSMMPQTTQAVSHPQPIAPAPASARGTSGAVPPALRPLAQGMPGNPGMSYAQSALGQPQMMGVEADQPTHVVGSQGRRGILPSAPGRPAAAPAGTAAAKSTVPVKDADGKYPCPHCTKTYLHAKHLKRHLLRHTGDRPYMCVLCRDTFSRSDILKRHFQKCSIRRGNPTGASHLSHPQAHVKKSQQAAQKAALENGDLSQMNGLGLPGDGMVHQYGGIPVSDDPNRSSRPVGMGGSAYASDIPTTVNANVGGQMAPYGVPQNQNGMPMFTGSNSNQQSNVDWAQMFQAGAQNTYVNAFPPNVGQTQTAIKDPSHIDSPDAGAADRSLFFVNPNQQYHVGDPYQQLSMRILNFLSPSSVTTNLGYYFSGDNVKDFLTQYTHFNVHMPMLHIPTFRIMEAYTGLVAAMCCVGACYSPRIGQEQVREAMECVKTSLERDSKVFRSVMPEQQDLRPDTPFDTKKNDIEEIQSLMLMQILFLWHGSPTHREAARNSFPMAASFARRNALLTPASDLSLFSPLHQPSFSPQGFDIAQFDWHSWAEQEKRLRLMYIMFTCDAALGLYFNATQQFDGSEIHLPLPADDAAWDARSPGECAEALGLHGETAARGRNPYGTRRSHQPELGYCLRALHSRQFDVRPGATNLYGKFIIIHALMTQLRRLMVDGQTPMSSGGIPLSQNDWLIRTANGGTSGRGTPAPGSQPATYTISDVLNALEKFKVVWDNDMMTQFPTHVQGNPRRAGFGRDAIPFYWVAKYLAKNTAPGDLSISGEQRVRYILALLKSVNAWVESDAATRGEEMGSVGTIDKDYGVADVTFDMARLFTPIPGLGQ</sequence>
<evidence type="ECO:0000256" key="6">
    <source>
        <dbReference type="ARBA" id="ARBA00023242"/>
    </source>
</evidence>
<proteinExistence type="predicted"/>
<evidence type="ECO:0000256" key="4">
    <source>
        <dbReference type="ARBA" id="ARBA00022771"/>
    </source>
</evidence>
<dbReference type="AlphaFoldDB" id="A0AAD5RZ21"/>
<keyword evidence="6" id="KW-0539">Nucleus</keyword>
<dbReference type="GO" id="GO:0006351">
    <property type="term" value="P:DNA-templated transcription"/>
    <property type="evidence" value="ECO:0007669"/>
    <property type="project" value="InterPro"/>
</dbReference>
<protein>
    <recommendedName>
        <fullName evidence="9">C2H2-type domain-containing protein</fullName>
    </recommendedName>
</protein>
<dbReference type="SMART" id="SM00355">
    <property type="entry name" value="ZnF_C2H2"/>
    <property type="match status" value="2"/>
</dbReference>
<feature type="compositionally biased region" description="Polar residues" evidence="8">
    <location>
        <begin position="1"/>
        <end position="37"/>
    </location>
</feature>
<dbReference type="PROSITE" id="PS50157">
    <property type="entry name" value="ZINC_FINGER_C2H2_2"/>
    <property type="match status" value="1"/>
</dbReference>
<dbReference type="PROSITE" id="PS00028">
    <property type="entry name" value="ZINC_FINGER_C2H2_1"/>
    <property type="match status" value="1"/>
</dbReference>
<keyword evidence="4 7" id="KW-0863">Zinc-finger</keyword>
<dbReference type="GO" id="GO:0005634">
    <property type="term" value="C:nucleus"/>
    <property type="evidence" value="ECO:0007669"/>
    <property type="project" value="UniProtKB-SubCell"/>
</dbReference>
<feature type="region of interest" description="Disordered" evidence="8">
    <location>
        <begin position="273"/>
        <end position="300"/>
    </location>
</feature>
<evidence type="ECO:0000256" key="3">
    <source>
        <dbReference type="ARBA" id="ARBA00022737"/>
    </source>
</evidence>
<keyword evidence="5" id="KW-0862">Zinc</keyword>
<gene>
    <name evidence="10" type="ORF">MKZ38_003247</name>
</gene>
<dbReference type="InterPro" id="IPR036236">
    <property type="entry name" value="Znf_C2H2_sf"/>
</dbReference>
<keyword evidence="11" id="KW-1185">Reference proteome</keyword>
<evidence type="ECO:0000256" key="8">
    <source>
        <dbReference type="SAM" id="MobiDB-lite"/>
    </source>
</evidence>
<evidence type="ECO:0000259" key="9">
    <source>
        <dbReference type="PROSITE" id="PS50157"/>
    </source>
</evidence>
<evidence type="ECO:0000256" key="7">
    <source>
        <dbReference type="PROSITE-ProRule" id="PRU00042"/>
    </source>
</evidence>
<dbReference type="EMBL" id="JAKWBI020000001">
    <property type="protein sequence ID" value="KAJ2907390.1"/>
    <property type="molecule type" value="Genomic_DNA"/>
</dbReference>
<evidence type="ECO:0000256" key="2">
    <source>
        <dbReference type="ARBA" id="ARBA00022723"/>
    </source>
</evidence>
<keyword evidence="2" id="KW-0479">Metal-binding</keyword>
<dbReference type="GO" id="GO:0000785">
    <property type="term" value="C:chromatin"/>
    <property type="evidence" value="ECO:0007669"/>
    <property type="project" value="TreeGrafter"/>
</dbReference>
<feature type="compositionally biased region" description="Low complexity" evidence="8">
    <location>
        <begin position="56"/>
        <end position="78"/>
    </location>
</feature>
<reference evidence="10" key="1">
    <citation type="submission" date="2022-07" db="EMBL/GenBank/DDBJ databases">
        <title>Draft genome sequence of Zalerion maritima ATCC 34329, a (micro)plastics degrading marine fungus.</title>
        <authorList>
            <person name="Paco A."/>
            <person name="Goncalves M.F.M."/>
            <person name="Rocha-Santos T.A.P."/>
            <person name="Alves A."/>
        </authorList>
    </citation>
    <scope>NUCLEOTIDE SEQUENCE</scope>
    <source>
        <strain evidence="10">ATCC 34329</strain>
    </source>
</reference>
<feature type="region of interest" description="Disordered" evidence="8">
    <location>
        <begin position="1"/>
        <end position="102"/>
    </location>
</feature>
<comment type="caution">
    <text evidence="10">The sequence shown here is derived from an EMBL/GenBank/DDBJ whole genome shotgun (WGS) entry which is preliminary data.</text>
</comment>